<organism evidence="1 2">
    <name type="scientific">Eufriesea mexicana</name>
    <dbReference type="NCBI Taxonomy" id="516756"/>
    <lineage>
        <taxon>Eukaryota</taxon>
        <taxon>Metazoa</taxon>
        <taxon>Ecdysozoa</taxon>
        <taxon>Arthropoda</taxon>
        <taxon>Hexapoda</taxon>
        <taxon>Insecta</taxon>
        <taxon>Pterygota</taxon>
        <taxon>Neoptera</taxon>
        <taxon>Endopterygota</taxon>
        <taxon>Hymenoptera</taxon>
        <taxon>Apocrita</taxon>
        <taxon>Aculeata</taxon>
        <taxon>Apoidea</taxon>
        <taxon>Anthophila</taxon>
        <taxon>Apidae</taxon>
        <taxon>Eufriesea</taxon>
    </lineage>
</organism>
<keyword evidence="2" id="KW-1185">Reference proteome</keyword>
<name>A0A310SLR2_9HYME</name>
<protein>
    <recommendedName>
        <fullName evidence="3">Copia protein</fullName>
    </recommendedName>
</protein>
<dbReference type="EMBL" id="KQ760085">
    <property type="protein sequence ID" value="OAD61961.1"/>
    <property type="molecule type" value="Genomic_DNA"/>
</dbReference>
<gene>
    <name evidence="1" type="ORF">WN48_00015</name>
</gene>
<evidence type="ECO:0000313" key="2">
    <source>
        <dbReference type="Proteomes" id="UP000250275"/>
    </source>
</evidence>
<sequence length="119" mass="13774">MLITEILCMFLERAFGNAWELMQKEEKGIDNLKTDLIAKGKAGLGRKDETQEVCSPCGTCKKSNNLEKDCYFKNMEENKGDQEEKKKVCFLTENNGTKQWILDSRTTSYMVNKLEYLKE</sequence>
<evidence type="ECO:0008006" key="3">
    <source>
        <dbReference type="Google" id="ProtNLM"/>
    </source>
</evidence>
<evidence type="ECO:0000313" key="1">
    <source>
        <dbReference type="EMBL" id="OAD61961.1"/>
    </source>
</evidence>
<dbReference type="AlphaFoldDB" id="A0A310SLR2"/>
<accession>A0A310SLR2</accession>
<reference evidence="1 2" key="1">
    <citation type="submission" date="2015-07" db="EMBL/GenBank/DDBJ databases">
        <title>The genome of Eufriesea mexicana.</title>
        <authorList>
            <person name="Pan H."/>
            <person name="Kapheim K."/>
        </authorList>
    </citation>
    <scope>NUCLEOTIDE SEQUENCE [LARGE SCALE GENOMIC DNA]</scope>
    <source>
        <strain evidence="1">0111107269</strain>
        <tissue evidence="1">Whole body</tissue>
    </source>
</reference>
<proteinExistence type="predicted"/>
<dbReference type="Proteomes" id="UP000250275">
    <property type="component" value="Unassembled WGS sequence"/>
</dbReference>